<organism evidence="1 2">
    <name type="scientific">Vibrio ziniensis</name>
    <dbReference type="NCBI Taxonomy" id="2711221"/>
    <lineage>
        <taxon>Bacteria</taxon>
        <taxon>Pseudomonadati</taxon>
        <taxon>Pseudomonadota</taxon>
        <taxon>Gammaproteobacteria</taxon>
        <taxon>Vibrionales</taxon>
        <taxon>Vibrionaceae</taxon>
        <taxon>Vibrio</taxon>
    </lineage>
</organism>
<sequence>MKKHIGALVAILALVGCQSTSEKQTENASTNSSKIMELMNQASLLNTLVGNVSSQLPVTTEQAAGGVTSLLSYAQNALPSSQSSELTSMLGGVNLSSLGQTASSSDQVSSSFSALGLDSSMIGQFLPIIIQVLQSQGASSSLLSGLGGLFS</sequence>
<reference evidence="1 2" key="1">
    <citation type="submission" date="2020-02" db="EMBL/GenBank/DDBJ databases">
        <title>A complete genome of a marine bacterium Vibrio sp. ZWAL4003 isolated from the mangrove sediment with the ability to degrade polysaccharides.</title>
        <authorList>
            <person name="Wu J."/>
            <person name="Qu W."/>
            <person name="Zeng R."/>
        </authorList>
    </citation>
    <scope>NUCLEOTIDE SEQUENCE [LARGE SCALE GENOMIC DNA]</scope>
    <source>
        <strain evidence="1 2">ZWAL4003</strain>
    </source>
</reference>
<protein>
    <submittedName>
        <fullName evidence="1">DUF2780 domain-containing protein</fullName>
    </submittedName>
</protein>
<evidence type="ECO:0000313" key="2">
    <source>
        <dbReference type="Proteomes" id="UP000503003"/>
    </source>
</evidence>
<gene>
    <name evidence="1" type="ORF">G5S32_18550</name>
</gene>
<dbReference type="AlphaFoldDB" id="A0A6G7CPK1"/>
<dbReference type="PROSITE" id="PS51257">
    <property type="entry name" value="PROKAR_LIPOPROTEIN"/>
    <property type="match status" value="1"/>
</dbReference>
<keyword evidence="2" id="KW-1185">Reference proteome</keyword>
<proteinExistence type="predicted"/>
<dbReference type="Pfam" id="PF11075">
    <property type="entry name" value="DUF2780"/>
    <property type="match status" value="1"/>
</dbReference>
<accession>A0A6G7CPK1</accession>
<evidence type="ECO:0000313" key="1">
    <source>
        <dbReference type="EMBL" id="QIH43976.1"/>
    </source>
</evidence>
<dbReference type="InterPro" id="IPR021302">
    <property type="entry name" value="DUF2780_VcgC/VcgE"/>
</dbReference>
<name>A0A6G7CPK1_9VIBR</name>
<dbReference type="Proteomes" id="UP000503003">
    <property type="component" value="Chromosome 2"/>
</dbReference>
<dbReference type="RefSeq" id="WP_165313641.1">
    <property type="nucleotide sequence ID" value="NZ_CP049332.1"/>
</dbReference>
<dbReference type="EMBL" id="CP049332">
    <property type="protein sequence ID" value="QIH43976.1"/>
    <property type="molecule type" value="Genomic_DNA"/>
</dbReference>
<dbReference type="KEGG" id="vzi:G5S32_18550"/>